<evidence type="ECO:0000256" key="1">
    <source>
        <dbReference type="ARBA" id="ARBA00004370"/>
    </source>
</evidence>
<dbReference type="InterPro" id="IPR036138">
    <property type="entry name" value="PBP_dimer_sf"/>
</dbReference>
<sequence length="710" mass="79547">MNIKQDILRRATHAYIFIIVFAVAVVGRLVYVQYFAQYKGKYWSQRIEGVRIKSDTLRAKRGNIYAADGNSLLATSLPFYEVGFDPHVAKDEYFKNKVDSLSILLARMFKDRSVQDYKELIKDARNNERQRYIRLSRRLISYQERQEMRKWPFFRSTAKVAARGGVLRPIYKRYHPFEQMAKRTIGDLDPKTGRGLIGLEASYQTHLAGKDAVGTVEILAGGVPKPVGDGPGLKPEPGHDLITTLDVNFQDIAETALRNALDTYKADKGCVIVMEVKTGEIRAMANLTRYVTGGSVRYLETFNHALAGRTDPGSTFKLATMMALLEEKAVWPEKQVNTGGGSMRYYGLTIADASGHGSGILTARQVFEKSSNVGIHLLMRDYFYTRPEIYCRYLNQFRLTKPTGIQMQGEAKPFIRNPNSKGWSKTSLAFMAYGYEMALTPLQMLTFYNAVANNGKWVRPMIVKQIKLADEVLEEIKPYTAPEPICSPQTAKIVKNMLEGVVLNGTAKKIQSYNYRIAGKTGTAQKIIHGRYQEGRYYTSFIGYFPADNPKYSCITVVDNPHGDYINALYGGSVAAPVFREVADRIYGYDINIHEPKPMTHRRTTPVPMPTAGYADDLHIIAGEVGLTSQPATEGWVRTVSNGSRVSWRSQATRPTQVPNVRGLTLRDALHLLENRGLRVSVQGRGKVKEQSVEPGTALAGTKQITLTLE</sequence>
<proteinExistence type="predicted"/>
<name>A0ABP8KKL9_9BACT</name>
<dbReference type="Pfam" id="PF00905">
    <property type="entry name" value="Transpeptidase"/>
    <property type="match status" value="1"/>
</dbReference>
<dbReference type="PANTHER" id="PTHR30627">
    <property type="entry name" value="PEPTIDOGLYCAN D,D-TRANSPEPTIDASE"/>
    <property type="match status" value="1"/>
</dbReference>
<evidence type="ECO:0000259" key="5">
    <source>
        <dbReference type="PROSITE" id="PS51178"/>
    </source>
</evidence>
<dbReference type="EMBL" id="BAABHB010000005">
    <property type="protein sequence ID" value="GAA4408106.1"/>
    <property type="molecule type" value="Genomic_DNA"/>
</dbReference>
<keyword evidence="4" id="KW-1133">Transmembrane helix</keyword>
<evidence type="ECO:0000256" key="2">
    <source>
        <dbReference type="ARBA" id="ARBA00022645"/>
    </source>
</evidence>
<keyword evidence="2" id="KW-0645">Protease</keyword>
<dbReference type="CDD" id="cd06575">
    <property type="entry name" value="PASTA_Pbp2x-like_2"/>
    <property type="match status" value="1"/>
</dbReference>
<evidence type="ECO:0000256" key="4">
    <source>
        <dbReference type="SAM" id="Phobius"/>
    </source>
</evidence>
<dbReference type="Gene3D" id="3.90.1310.10">
    <property type="entry name" value="Penicillin-binding protein 2a (Domain 2)"/>
    <property type="match status" value="1"/>
</dbReference>
<protein>
    <submittedName>
        <fullName evidence="6">Penicillin-binding protein</fullName>
    </submittedName>
</protein>
<feature type="transmembrane region" description="Helical" evidence="4">
    <location>
        <begin position="12"/>
        <end position="31"/>
    </location>
</feature>
<dbReference type="InterPro" id="IPR005311">
    <property type="entry name" value="PBP_dimer"/>
</dbReference>
<keyword evidence="4" id="KW-0812">Transmembrane</keyword>
<dbReference type="InterPro" id="IPR050515">
    <property type="entry name" value="Beta-lactam/transpept"/>
</dbReference>
<dbReference type="Gene3D" id="3.30.450.330">
    <property type="match status" value="1"/>
</dbReference>
<dbReference type="RefSeq" id="WP_345268418.1">
    <property type="nucleotide sequence ID" value="NZ_BAABHB010000005.1"/>
</dbReference>
<dbReference type="InterPro" id="IPR005543">
    <property type="entry name" value="PASTA_dom"/>
</dbReference>
<keyword evidence="2" id="KW-0378">Hydrolase</keyword>
<keyword evidence="3 4" id="KW-0472">Membrane</keyword>
<keyword evidence="7" id="KW-1185">Reference proteome</keyword>
<comment type="caution">
    <text evidence="6">The sequence shown here is derived from an EMBL/GenBank/DDBJ whole genome shotgun (WGS) entry which is preliminary data.</text>
</comment>
<dbReference type="SMART" id="SM00740">
    <property type="entry name" value="PASTA"/>
    <property type="match status" value="1"/>
</dbReference>
<dbReference type="SUPFAM" id="SSF56519">
    <property type="entry name" value="Penicillin binding protein dimerisation domain"/>
    <property type="match status" value="1"/>
</dbReference>
<reference evidence="7" key="1">
    <citation type="journal article" date="2019" name="Int. J. Syst. Evol. Microbiol.">
        <title>The Global Catalogue of Microorganisms (GCM) 10K type strain sequencing project: providing services to taxonomists for standard genome sequencing and annotation.</title>
        <authorList>
            <consortium name="The Broad Institute Genomics Platform"/>
            <consortium name="The Broad Institute Genome Sequencing Center for Infectious Disease"/>
            <person name="Wu L."/>
            <person name="Ma J."/>
        </authorList>
    </citation>
    <scope>NUCLEOTIDE SEQUENCE [LARGE SCALE GENOMIC DNA]</scope>
    <source>
        <strain evidence="7">JCM 17925</strain>
    </source>
</reference>
<keyword evidence="2" id="KW-0121">Carboxypeptidase</keyword>
<evidence type="ECO:0000256" key="3">
    <source>
        <dbReference type="ARBA" id="ARBA00023136"/>
    </source>
</evidence>
<dbReference type="Pfam" id="PF03793">
    <property type="entry name" value="PASTA"/>
    <property type="match status" value="1"/>
</dbReference>
<dbReference type="Gene3D" id="3.40.710.10">
    <property type="entry name" value="DD-peptidase/beta-lactamase superfamily"/>
    <property type="match status" value="1"/>
</dbReference>
<feature type="domain" description="PASTA" evidence="5">
    <location>
        <begin position="652"/>
        <end position="710"/>
    </location>
</feature>
<dbReference type="SUPFAM" id="SSF54184">
    <property type="entry name" value="Penicillin-binding protein 2x (pbp-2x), c-terminal domain"/>
    <property type="match status" value="1"/>
</dbReference>
<dbReference type="PROSITE" id="PS51178">
    <property type="entry name" value="PASTA"/>
    <property type="match status" value="1"/>
</dbReference>
<gene>
    <name evidence="6" type="ORF">GCM10023187_29520</name>
</gene>
<accession>A0ABP8KKL9</accession>
<dbReference type="InterPro" id="IPR001460">
    <property type="entry name" value="PCN-bd_Tpept"/>
</dbReference>
<evidence type="ECO:0000313" key="7">
    <source>
        <dbReference type="Proteomes" id="UP001500936"/>
    </source>
</evidence>
<organism evidence="6 7">
    <name type="scientific">Nibrella viscosa</name>
    <dbReference type="NCBI Taxonomy" id="1084524"/>
    <lineage>
        <taxon>Bacteria</taxon>
        <taxon>Pseudomonadati</taxon>
        <taxon>Bacteroidota</taxon>
        <taxon>Cytophagia</taxon>
        <taxon>Cytophagales</taxon>
        <taxon>Spirosomataceae</taxon>
        <taxon>Nibrella</taxon>
    </lineage>
</organism>
<dbReference type="PANTHER" id="PTHR30627:SF1">
    <property type="entry name" value="PEPTIDOGLYCAN D,D-TRANSPEPTIDASE FTSI"/>
    <property type="match status" value="1"/>
</dbReference>
<comment type="subcellular location">
    <subcellularLocation>
        <location evidence="1">Membrane</location>
    </subcellularLocation>
</comment>
<dbReference type="Pfam" id="PF03717">
    <property type="entry name" value="PBP_dimer"/>
    <property type="match status" value="1"/>
</dbReference>
<evidence type="ECO:0000313" key="6">
    <source>
        <dbReference type="EMBL" id="GAA4408106.1"/>
    </source>
</evidence>
<dbReference type="InterPro" id="IPR012338">
    <property type="entry name" value="Beta-lactam/transpept-like"/>
</dbReference>
<dbReference type="SUPFAM" id="SSF56601">
    <property type="entry name" value="beta-lactamase/transpeptidase-like"/>
    <property type="match status" value="1"/>
</dbReference>
<dbReference type="Gene3D" id="3.30.10.20">
    <property type="match status" value="1"/>
</dbReference>
<dbReference type="Proteomes" id="UP001500936">
    <property type="component" value="Unassembled WGS sequence"/>
</dbReference>